<feature type="signal peptide" evidence="1">
    <location>
        <begin position="1"/>
        <end position="22"/>
    </location>
</feature>
<dbReference type="Gene3D" id="3.20.20.80">
    <property type="entry name" value="Glycosidases"/>
    <property type="match status" value="1"/>
</dbReference>
<protein>
    <submittedName>
        <fullName evidence="3">Agarase</fullName>
    </submittedName>
</protein>
<organism evidence="3 4">
    <name type="scientific">Sphingomonas turrisvirgatae</name>
    <dbReference type="NCBI Taxonomy" id="1888892"/>
    <lineage>
        <taxon>Bacteria</taxon>
        <taxon>Pseudomonadati</taxon>
        <taxon>Pseudomonadota</taxon>
        <taxon>Alphaproteobacteria</taxon>
        <taxon>Sphingomonadales</taxon>
        <taxon>Sphingomonadaceae</taxon>
        <taxon>Sphingomonas</taxon>
    </lineage>
</organism>
<evidence type="ECO:0000256" key="1">
    <source>
        <dbReference type="SAM" id="SignalP"/>
    </source>
</evidence>
<evidence type="ECO:0000313" key="4">
    <source>
        <dbReference type="Proteomes" id="UP000094487"/>
    </source>
</evidence>
<reference evidence="3 4" key="1">
    <citation type="submission" date="2016-08" db="EMBL/GenBank/DDBJ databases">
        <title>Draft genome of the agarase producing Sphingomonas sp. MCT13.</title>
        <authorList>
            <person name="D'Andrea M.M."/>
            <person name="Rossolini G.M."/>
            <person name="Thaller M.C."/>
        </authorList>
    </citation>
    <scope>NUCLEOTIDE SEQUENCE [LARGE SCALE GENOMIC DNA]</scope>
    <source>
        <strain evidence="3 4">MCT13</strain>
    </source>
</reference>
<accession>A0A1E3LUS0</accession>
<dbReference type="AlphaFoldDB" id="A0A1E3LUS0"/>
<gene>
    <name evidence="3" type="ORF">BFL28_04425</name>
</gene>
<dbReference type="EMBL" id="MDDS01000057">
    <property type="protein sequence ID" value="ODP36570.1"/>
    <property type="molecule type" value="Genomic_DNA"/>
</dbReference>
<dbReference type="Proteomes" id="UP000094487">
    <property type="component" value="Unassembled WGS sequence"/>
</dbReference>
<dbReference type="Gene3D" id="2.60.120.430">
    <property type="entry name" value="Galactose-binding lectin"/>
    <property type="match status" value="1"/>
</dbReference>
<proteinExistence type="predicted"/>
<dbReference type="STRING" id="1888892.BFL28_04425"/>
<comment type="caution">
    <text evidence="3">The sequence shown here is derived from an EMBL/GenBank/DDBJ whole genome shotgun (WGS) entry which is preliminary data.</text>
</comment>
<dbReference type="SUPFAM" id="SSF51445">
    <property type="entry name" value="(Trans)glycosidases"/>
    <property type="match status" value="1"/>
</dbReference>
<evidence type="ECO:0000259" key="2">
    <source>
        <dbReference type="Pfam" id="PF17992"/>
    </source>
</evidence>
<keyword evidence="4" id="KW-1185">Reference proteome</keyword>
<keyword evidence="1" id="KW-0732">Signal</keyword>
<dbReference type="InterPro" id="IPR040669">
    <property type="entry name" value="Agarase_CBM"/>
</dbReference>
<evidence type="ECO:0000313" key="3">
    <source>
        <dbReference type="EMBL" id="ODP36570.1"/>
    </source>
</evidence>
<sequence length="774" mass="86147">MRWRASVKRGSFAILALLSSSAGILDNSAFGEPRKAAAPAQDMLFDFEDGMVPSLLQAANATLSIEKSGRETVLRAALHSRENLYTSLNFRPEKPWDWRGGEVVGLAMEIGNPGRESVQINLDIVDGQGRTATRSTVIPAGGSGTYYAPLKGSDLERDTGLRDDPDYWRMAGRKFTWMWGTKQLDLSSIREFKIGSISLATDRTITIDKVRIVRNPVIDPNYLKGIVDRYGQAAKIDFAGKVKSDADLRAAARAEVAQLRGAALPDRSRYGGWKNGPKLKATGFFRTEKVDGKWAMVDPEGYLYFATGIDNIRMANLTTMTGYDFRPGSVKPRDADDVTPEDSAGLYRVPDSALAGRFVASQLRRDMFQWIPEYNDPLGDHFDYRREGHSGPLDKGEAYSFYRANLERRYGQTSPASYMKAWRDVTTKRMIDWGFTSFGNWLDPSYYATAQLPYFANGWIIGNFKTVSSGDDYWAPLPDPFDPLFAERARATARSLASEVRGSPWCAGIFIDNEKSWGRVGTPQGQYGIVINTLSRSASDSPTKAVFVKLLRKKYGTVAALNTAWGADIASWGALAKGVVLKEHGAARQADYAMLLKAYAREYFRVVDGALNEVLPKHLYMGVRFATWGMTPEVIEAASEFVDIMSYNEYREIPHEGAWSFLAKIDKPSLIGEFHMGASDAGLYHPGLILASDQKDRAAQYERYMDAVIANPWFVGAHWFQYVDSPLTGRSYDGENYNVGFVSVADVPYPEMVAAAKRMNGRLYPVRFGKKALK</sequence>
<feature type="chain" id="PRO_5009132058" evidence="1">
    <location>
        <begin position="23"/>
        <end position="774"/>
    </location>
</feature>
<feature type="domain" description="Agarase CBM-like" evidence="2">
    <location>
        <begin position="46"/>
        <end position="223"/>
    </location>
</feature>
<name>A0A1E3LUS0_9SPHN</name>
<dbReference type="Pfam" id="PF17992">
    <property type="entry name" value="Agarase_CBM"/>
    <property type="match status" value="1"/>
</dbReference>
<dbReference type="OrthoDB" id="9800974at2"/>
<dbReference type="InterPro" id="IPR017853">
    <property type="entry name" value="GH"/>
</dbReference>